<dbReference type="GO" id="GO:0003839">
    <property type="term" value="F:gamma-glutamylcyclotransferase activity"/>
    <property type="evidence" value="ECO:0007669"/>
    <property type="project" value="UniProtKB-EC"/>
</dbReference>
<feature type="active site" description="Proton acceptor" evidence="3">
    <location>
        <position position="104"/>
    </location>
</feature>
<reference evidence="6 7" key="1">
    <citation type="submission" date="2020-01" db="EMBL/GenBank/DDBJ databases">
        <authorList>
            <consortium name="DOE Joint Genome Institute"/>
            <person name="Haridas S."/>
            <person name="Albert R."/>
            <person name="Binder M."/>
            <person name="Bloem J."/>
            <person name="Labutti K."/>
            <person name="Salamov A."/>
            <person name="Andreopoulos B."/>
            <person name="Baker S.E."/>
            <person name="Barry K."/>
            <person name="Bills G."/>
            <person name="Bluhm B.H."/>
            <person name="Cannon C."/>
            <person name="Castanera R."/>
            <person name="Culley D.E."/>
            <person name="Daum C."/>
            <person name="Ezra D."/>
            <person name="Gonzalez J.B."/>
            <person name="Henrissat B."/>
            <person name="Kuo A."/>
            <person name="Liang C."/>
            <person name="Lipzen A."/>
            <person name="Lutzoni F."/>
            <person name="Magnuson J."/>
            <person name="Mondo S."/>
            <person name="Nolan M."/>
            <person name="Ohm R."/>
            <person name="Pangilinan J."/>
            <person name="Park H.-J.H."/>
            <person name="Ramirez L."/>
            <person name="Alfaro M."/>
            <person name="Sun H."/>
            <person name="Tritt A."/>
            <person name="Yoshinaga Y."/>
            <person name="Zwiers L.-H.L."/>
            <person name="Turgeon B.G."/>
            <person name="Goodwin S.B."/>
            <person name="Spatafora J.W."/>
            <person name="Crous P.W."/>
            <person name="Grigoriev I.V."/>
        </authorList>
    </citation>
    <scope>NUCLEOTIDE SEQUENCE [LARGE SCALE GENOMIC DNA]</scope>
    <source>
        <strain evidence="6 7">CBS 611.86</strain>
    </source>
</reference>
<keyword evidence="5" id="KW-0472">Membrane</keyword>
<dbReference type="OrthoDB" id="2017317at2759"/>
<dbReference type="CDD" id="cd06661">
    <property type="entry name" value="GGCT_like"/>
    <property type="match status" value="1"/>
</dbReference>
<evidence type="ECO:0000256" key="3">
    <source>
        <dbReference type="PIRSR" id="PIRSR617939-1"/>
    </source>
</evidence>
<feature type="transmembrane region" description="Helical" evidence="5">
    <location>
        <begin position="214"/>
        <end position="234"/>
    </location>
</feature>
<evidence type="ECO:0000256" key="4">
    <source>
        <dbReference type="PIRSR" id="PIRSR617939-2"/>
    </source>
</evidence>
<proteinExistence type="predicted"/>
<organism evidence="6 7">
    <name type="scientific">Massariosphaeria phaeospora</name>
    <dbReference type="NCBI Taxonomy" id="100035"/>
    <lineage>
        <taxon>Eukaryota</taxon>
        <taxon>Fungi</taxon>
        <taxon>Dikarya</taxon>
        <taxon>Ascomycota</taxon>
        <taxon>Pezizomycotina</taxon>
        <taxon>Dothideomycetes</taxon>
        <taxon>Pleosporomycetidae</taxon>
        <taxon>Pleosporales</taxon>
        <taxon>Pleosporales incertae sedis</taxon>
        <taxon>Massariosphaeria</taxon>
    </lineage>
</organism>
<keyword evidence="2" id="KW-0456">Lyase</keyword>
<accession>A0A7C8ICC2</accession>
<dbReference type="InterPro" id="IPR013024">
    <property type="entry name" value="GGCT-like"/>
</dbReference>
<comment type="caution">
    <text evidence="6">The sequence shown here is derived from an EMBL/GenBank/DDBJ whole genome shotgun (WGS) entry which is preliminary data.</text>
</comment>
<dbReference type="Proteomes" id="UP000481861">
    <property type="component" value="Unassembled WGS sequence"/>
</dbReference>
<dbReference type="PANTHER" id="PTHR12935">
    <property type="entry name" value="GAMMA-GLUTAMYLCYCLOTRANSFERASE"/>
    <property type="match status" value="1"/>
</dbReference>
<dbReference type="PANTHER" id="PTHR12935:SF0">
    <property type="entry name" value="GAMMA-GLUTAMYLCYCLOTRANSFERASE"/>
    <property type="match status" value="1"/>
</dbReference>
<sequence length="249" mass="28241">MDTKENNTIWYFAYGSNMSETVLTGRRKIQPHDSKIARCNEFSLSFNVMGVPYSDPAMGGLRIRDTSSTHDETASEATSLTSMPVHGIAYLLDAAEFRRLVAIEGGGIAYRVIEIQLDILGTNSNVRASTLVGRHDISDSYIRLPSKRYLNLLILGAKEHSLPAPYQNALSTVPTFQPGVSARYKIGKWLFDSFWQRVAQQIERNVGRFKNERGIVPAWFLTVFDLLLWTMWIYHDYFHSAIWGRGDGR</sequence>
<dbReference type="EC" id="4.3.2.9" evidence="1"/>
<gene>
    <name evidence="6" type="ORF">BDV95DRAFT_546675</name>
</gene>
<dbReference type="EMBL" id="JAADJZ010000015">
    <property type="protein sequence ID" value="KAF2869627.1"/>
    <property type="molecule type" value="Genomic_DNA"/>
</dbReference>
<protein>
    <recommendedName>
        <fullName evidence="1">gamma-glutamylcyclotransferase</fullName>
        <ecNumber evidence="1">4.3.2.9</ecNumber>
    </recommendedName>
</protein>
<dbReference type="InterPro" id="IPR017939">
    <property type="entry name" value="G-Glutamylcylcotransferase"/>
</dbReference>
<feature type="binding site" evidence="4">
    <location>
        <position position="149"/>
    </location>
    <ligand>
        <name>substrate</name>
    </ligand>
</feature>
<keyword evidence="5" id="KW-0812">Transmembrane</keyword>
<name>A0A7C8ICC2_9PLEO</name>
<evidence type="ECO:0000313" key="7">
    <source>
        <dbReference type="Proteomes" id="UP000481861"/>
    </source>
</evidence>
<dbReference type="Pfam" id="PF13772">
    <property type="entry name" value="AIG2_2"/>
    <property type="match status" value="1"/>
</dbReference>
<feature type="binding site" evidence="4">
    <location>
        <begin position="11"/>
        <end position="16"/>
    </location>
    <ligand>
        <name>substrate</name>
    </ligand>
</feature>
<keyword evidence="7" id="KW-1185">Reference proteome</keyword>
<evidence type="ECO:0000256" key="1">
    <source>
        <dbReference type="ARBA" id="ARBA00012346"/>
    </source>
</evidence>
<evidence type="ECO:0000256" key="5">
    <source>
        <dbReference type="SAM" id="Phobius"/>
    </source>
</evidence>
<keyword evidence="5" id="KW-1133">Transmembrane helix</keyword>
<evidence type="ECO:0000256" key="2">
    <source>
        <dbReference type="ARBA" id="ARBA00023239"/>
    </source>
</evidence>
<evidence type="ECO:0000313" key="6">
    <source>
        <dbReference type="EMBL" id="KAF2869627.1"/>
    </source>
</evidence>
<dbReference type="Gene3D" id="3.10.490.10">
    <property type="entry name" value="Gamma-glutamyl cyclotransferase-like"/>
    <property type="match status" value="1"/>
</dbReference>
<dbReference type="AlphaFoldDB" id="A0A7C8ICC2"/>